<feature type="compositionally biased region" description="Low complexity" evidence="1">
    <location>
        <begin position="58"/>
        <end position="145"/>
    </location>
</feature>
<dbReference type="AlphaFoldDB" id="A0A4Q1BJ43"/>
<feature type="region of interest" description="Disordered" evidence="1">
    <location>
        <begin position="354"/>
        <end position="398"/>
    </location>
</feature>
<dbReference type="VEuPathDB" id="FungiDB:TREMEDRAFT_70974"/>
<keyword evidence="2" id="KW-0472">Membrane</keyword>
<feature type="region of interest" description="Disordered" evidence="1">
    <location>
        <begin position="58"/>
        <end position="146"/>
    </location>
</feature>
<gene>
    <name evidence="4" type="ORF">M231_05046</name>
</gene>
<dbReference type="OrthoDB" id="3261505at2759"/>
<evidence type="ECO:0000256" key="1">
    <source>
        <dbReference type="SAM" id="MobiDB-lite"/>
    </source>
</evidence>
<dbReference type="EMBL" id="SDIL01000062">
    <property type="protein sequence ID" value="RXK37713.1"/>
    <property type="molecule type" value="Genomic_DNA"/>
</dbReference>
<keyword evidence="5" id="KW-1185">Reference proteome</keyword>
<name>A0A4Q1BJ43_TREME</name>
<reference evidence="4 5" key="1">
    <citation type="submission" date="2016-06" db="EMBL/GenBank/DDBJ databases">
        <title>Evolution of pathogenesis and genome organization in the Tremellales.</title>
        <authorList>
            <person name="Cuomo C."/>
            <person name="Litvintseva A."/>
            <person name="Heitman J."/>
            <person name="Chen Y."/>
            <person name="Sun S."/>
            <person name="Springer D."/>
            <person name="Dromer F."/>
            <person name="Young S."/>
            <person name="Zeng Q."/>
            <person name="Chapman S."/>
            <person name="Gujja S."/>
            <person name="Saif S."/>
            <person name="Birren B."/>
        </authorList>
    </citation>
    <scope>NUCLEOTIDE SEQUENCE [LARGE SCALE GENOMIC DNA]</scope>
    <source>
        <strain evidence="4 5">ATCC 28783</strain>
    </source>
</reference>
<comment type="caution">
    <text evidence="4">The sequence shown here is derived from an EMBL/GenBank/DDBJ whole genome shotgun (WGS) entry which is preliminary data.</text>
</comment>
<keyword evidence="2" id="KW-0812">Transmembrane</keyword>
<proteinExistence type="predicted"/>
<sequence length="398" mass="41294">MHFSTSLLLLPLVAAHANHRRHHARDVLKPLLVRAGAPIDNGTLASISAFDASVSPSVTSTGSSTSSTTSSVTSTSLTSSTTSSLTSSTTSSSTASSTTSSSTTSSTTSSSTTSSDTSSVAPSSTNAPSSAADLPSTLPSSVTSSAEPTIIRVSNTKTITSTSKTTASASASAVKADSDSDKSSSGLSKPALIGIIVAAAIVGLFAAGWTAFRKWKLKPSNRFDSKMRPIDFSPHNDALGTDDFFEKTLQRTASHSSADRQRQQFVSELDQPHLVDGVPEHDFTAGAVNGAGHGAAYDAYEQDPYAHAEQYDYDAAYQHQPPQHEYAYDAHHGYEYPTQDQATAVDNAGYADLQRGPSVGSGSGHGHEMATAQMSFPEPHVPGRSYGLGRPTGGSDGP</sequence>
<accession>A0A4Q1BJ43</accession>
<evidence type="ECO:0008006" key="6">
    <source>
        <dbReference type="Google" id="ProtNLM"/>
    </source>
</evidence>
<feature type="signal peptide" evidence="3">
    <location>
        <begin position="1"/>
        <end position="15"/>
    </location>
</feature>
<organism evidence="4 5">
    <name type="scientific">Tremella mesenterica</name>
    <name type="common">Jelly fungus</name>
    <dbReference type="NCBI Taxonomy" id="5217"/>
    <lineage>
        <taxon>Eukaryota</taxon>
        <taxon>Fungi</taxon>
        <taxon>Dikarya</taxon>
        <taxon>Basidiomycota</taxon>
        <taxon>Agaricomycotina</taxon>
        <taxon>Tremellomycetes</taxon>
        <taxon>Tremellales</taxon>
        <taxon>Tremellaceae</taxon>
        <taxon>Tremella</taxon>
    </lineage>
</organism>
<keyword evidence="2" id="KW-1133">Transmembrane helix</keyword>
<protein>
    <recommendedName>
        <fullName evidence="6">Mid2 domain-containing protein</fullName>
    </recommendedName>
</protein>
<feature type="compositionally biased region" description="Low complexity" evidence="1">
    <location>
        <begin position="161"/>
        <end position="175"/>
    </location>
</feature>
<feature type="transmembrane region" description="Helical" evidence="2">
    <location>
        <begin position="191"/>
        <end position="212"/>
    </location>
</feature>
<dbReference type="InParanoid" id="A0A4Q1BJ43"/>
<evidence type="ECO:0000256" key="3">
    <source>
        <dbReference type="SAM" id="SignalP"/>
    </source>
</evidence>
<keyword evidence="3" id="KW-0732">Signal</keyword>
<dbReference type="Proteomes" id="UP000289152">
    <property type="component" value="Unassembled WGS sequence"/>
</dbReference>
<evidence type="ECO:0000313" key="5">
    <source>
        <dbReference type="Proteomes" id="UP000289152"/>
    </source>
</evidence>
<feature type="region of interest" description="Disordered" evidence="1">
    <location>
        <begin position="161"/>
        <end position="187"/>
    </location>
</feature>
<feature type="chain" id="PRO_5020764571" description="Mid2 domain-containing protein" evidence="3">
    <location>
        <begin position="16"/>
        <end position="398"/>
    </location>
</feature>
<evidence type="ECO:0000256" key="2">
    <source>
        <dbReference type="SAM" id="Phobius"/>
    </source>
</evidence>
<evidence type="ECO:0000313" key="4">
    <source>
        <dbReference type="EMBL" id="RXK37713.1"/>
    </source>
</evidence>